<dbReference type="AlphaFoldDB" id="A0A849BXA7"/>
<protein>
    <submittedName>
        <fullName evidence="1">Uncharacterized protein</fullName>
    </submittedName>
</protein>
<organism evidence="1 2">
    <name type="scientific">Nocardia uniformis</name>
    <dbReference type="NCBI Taxonomy" id="53432"/>
    <lineage>
        <taxon>Bacteria</taxon>
        <taxon>Bacillati</taxon>
        <taxon>Actinomycetota</taxon>
        <taxon>Actinomycetes</taxon>
        <taxon>Mycobacteriales</taxon>
        <taxon>Nocardiaceae</taxon>
        <taxon>Nocardia</taxon>
    </lineage>
</organism>
<accession>A0A849BXA7</accession>
<comment type="caution">
    <text evidence="1">The sequence shown here is derived from an EMBL/GenBank/DDBJ whole genome shotgun (WGS) entry which is preliminary data.</text>
</comment>
<name>A0A849BXA7_9NOCA</name>
<dbReference type="RefSeq" id="WP_067519996.1">
    <property type="nucleotide sequence ID" value="NZ_JABELX010000001.1"/>
</dbReference>
<proteinExistence type="predicted"/>
<keyword evidence="2" id="KW-1185">Reference proteome</keyword>
<gene>
    <name evidence="1" type="ORF">HLB23_02430</name>
</gene>
<dbReference type="EMBL" id="JABELX010000001">
    <property type="protein sequence ID" value="NNH68745.1"/>
    <property type="molecule type" value="Genomic_DNA"/>
</dbReference>
<dbReference type="Proteomes" id="UP000586827">
    <property type="component" value="Unassembled WGS sequence"/>
</dbReference>
<sequence length="81" mass="8596">MPSQVRGTAVRLNRSRGEPLVAAACGAAVQLVHDVSLPVSAEPVTGPIMTIMFEGQTVPPFYVNSPRRYGEVTEVAADSLE</sequence>
<evidence type="ECO:0000313" key="2">
    <source>
        <dbReference type="Proteomes" id="UP000586827"/>
    </source>
</evidence>
<evidence type="ECO:0000313" key="1">
    <source>
        <dbReference type="EMBL" id="NNH68745.1"/>
    </source>
</evidence>
<reference evidence="1 2" key="1">
    <citation type="submission" date="2020-05" db="EMBL/GenBank/DDBJ databases">
        <title>MicrobeNet Type strains.</title>
        <authorList>
            <person name="Nicholson A.C."/>
        </authorList>
    </citation>
    <scope>NUCLEOTIDE SEQUENCE [LARGE SCALE GENOMIC DNA]</scope>
    <source>
        <strain evidence="1 2">JCM 3224</strain>
    </source>
</reference>